<evidence type="ECO:0000256" key="4">
    <source>
        <dbReference type="ARBA" id="ARBA00022729"/>
    </source>
</evidence>
<feature type="signal peptide" evidence="5">
    <location>
        <begin position="1"/>
        <end position="25"/>
    </location>
</feature>
<reference evidence="8" key="1">
    <citation type="submission" date="2017-04" db="EMBL/GenBank/DDBJ databases">
        <authorList>
            <person name="Bumgarner R.E."/>
            <person name="Fredricks D.N."/>
            <person name="Srinivasan S."/>
        </authorList>
    </citation>
    <scope>NUCLEOTIDE SEQUENCE [LARGE SCALE GENOMIC DNA]</scope>
    <source>
        <strain evidence="8">KA00405</strain>
    </source>
</reference>
<proteinExistence type="inferred from homology"/>
<evidence type="ECO:0000256" key="2">
    <source>
        <dbReference type="ARBA" id="ARBA00005695"/>
    </source>
</evidence>
<feature type="domain" description="Solute-binding protein family 5" evidence="6">
    <location>
        <begin position="68"/>
        <end position="408"/>
    </location>
</feature>
<organism evidence="7 8">
    <name type="scientific">Mageeibacillus indolicus</name>
    <dbReference type="NCBI Taxonomy" id="884684"/>
    <lineage>
        <taxon>Bacteria</taxon>
        <taxon>Bacillati</taxon>
        <taxon>Bacillota</taxon>
        <taxon>Clostridia</taxon>
        <taxon>Eubacteriales</taxon>
        <taxon>Oscillospiraceae</taxon>
        <taxon>Mageeibacillus</taxon>
    </lineage>
</organism>
<comment type="similarity">
    <text evidence="2">Belongs to the bacterial solute-binding protein 5 family.</text>
</comment>
<dbReference type="Proteomes" id="UP000236394">
    <property type="component" value="Unassembled WGS sequence"/>
</dbReference>
<dbReference type="InterPro" id="IPR000914">
    <property type="entry name" value="SBP_5_dom"/>
</dbReference>
<dbReference type="PANTHER" id="PTHR30290:SF10">
    <property type="entry name" value="PERIPLASMIC OLIGOPEPTIDE-BINDING PROTEIN-RELATED"/>
    <property type="match status" value="1"/>
</dbReference>
<evidence type="ECO:0000256" key="1">
    <source>
        <dbReference type="ARBA" id="ARBA00004196"/>
    </source>
</evidence>
<comment type="caution">
    <text evidence="7">The sequence shown here is derived from an EMBL/GenBank/DDBJ whole genome shotgun (WGS) entry which is preliminary data.</text>
</comment>
<evidence type="ECO:0000256" key="3">
    <source>
        <dbReference type="ARBA" id="ARBA00022448"/>
    </source>
</evidence>
<keyword evidence="3" id="KW-0813">Transport</keyword>
<evidence type="ECO:0000259" key="6">
    <source>
        <dbReference type="Pfam" id="PF00496"/>
    </source>
</evidence>
<evidence type="ECO:0000313" key="7">
    <source>
        <dbReference type="EMBL" id="PNH19405.1"/>
    </source>
</evidence>
<dbReference type="InterPro" id="IPR030678">
    <property type="entry name" value="Peptide/Ni-bd"/>
</dbReference>
<protein>
    <submittedName>
        <fullName evidence="7">ABC transporter substrate-binding protein</fullName>
    </submittedName>
</protein>
<dbReference type="EMBL" id="NBZD01000001">
    <property type="protein sequence ID" value="PNH19405.1"/>
    <property type="molecule type" value="Genomic_DNA"/>
</dbReference>
<keyword evidence="4 5" id="KW-0732">Signal</keyword>
<evidence type="ECO:0000313" key="8">
    <source>
        <dbReference type="Proteomes" id="UP000236394"/>
    </source>
</evidence>
<dbReference type="GO" id="GO:0015833">
    <property type="term" value="P:peptide transport"/>
    <property type="evidence" value="ECO:0007669"/>
    <property type="project" value="TreeGrafter"/>
</dbReference>
<dbReference type="PANTHER" id="PTHR30290">
    <property type="entry name" value="PERIPLASMIC BINDING COMPONENT OF ABC TRANSPORTER"/>
    <property type="match status" value="1"/>
</dbReference>
<dbReference type="RefSeq" id="WP_102892168.1">
    <property type="nucleotide sequence ID" value="NZ_NBZD01000001.1"/>
</dbReference>
<dbReference type="PIRSF" id="PIRSF002741">
    <property type="entry name" value="MppA"/>
    <property type="match status" value="1"/>
</dbReference>
<dbReference type="PROSITE" id="PS51257">
    <property type="entry name" value="PROKAR_LIPOPROTEIN"/>
    <property type="match status" value="1"/>
</dbReference>
<gene>
    <name evidence="7" type="ORF">B7R76_00515</name>
</gene>
<dbReference type="Pfam" id="PF00496">
    <property type="entry name" value="SBP_bac_5"/>
    <property type="match status" value="1"/>
</dbReference>
<dbReference type="Gene3D" id="3.10.105.10">
    <property type="entry name" value="Dipeptide-binding Protein, Domain 3"/>
    <property type="match status" value="1"/>
</dbReference>
<dbReference type="GO" id="GO:0042597">
    <property type="term" value="C:periplasmic space"/>
    <property type="evidence" value="ECO:0007669"/>
    <property type="project" value="UniProtKB-ARBA"/>
</dbReference>
<sequence>MKRTPIFTVLLLCLSILLTACGAQKEQNLLLRIGGMKDFKSSGSARTLVFDPLTRLDKDLKPIPYLVSWEADEQQKKFKLNVTKDVKFHDGTALNADIVRWNIESLGALYYCGYANYLEKVDVNDDLTLTVSFKQSYPLFPEELATIPVMPIDNMSEDYKIASFNGTGPYRLEEYVENQTTKLKRNENYWNKEKKHKITEVDWVPIADGAARVMAVTNDQVDVVGLTDGYNAFSFNLLRDLEKNDSVSMIVEPAEQFTSANSLGLNWQKGVLEDVNLRAVICYGINREPLAKNILFGIPQVAEHYIGGAYWDAPEHFVEGIGYDPEKSNEFLAKGGYKRVNGKITKDGKPIKLDFVVRAEDEQPEVGQYIKAELEKLGFECNLIILEPTQAFERQKKLEYDVTISWPWYEPVAASLPSMGLSKEYQGMGLGGLVDKKMLDYADEFYKAKNRDEAKVALQKIWKTQYDNYLAAPLYATTRVIIHNKKYDGYLLDGSYYQVDLSEIHLAK</sequence>
<dbReference type="Gene3D" id="3.40.190.10">
    <property type="entry name" value="Periplasmic binding protein-like II"/>
    <property type="match status" value="1"/>
</dbReference>
<evidence type="ECO:0000256" key="5">
    <source>
        <dbReference type="SAM" id="SignalP"/>
    </source>
</evidence>
<name>A0A2J8B3S9_9FIRM</name>
<dbReference type="CDD" id="cd00995">
    <property type="entry name" value="PBP2_NikA_DppA_OppA_like"/>
    <property type="match status" value="1"/>
</dbReference>
<dbReference type="GO" id="GO:0030313">
    <property type="term" value="C:cell envelope"/>
    <property type="evidence" value="ECO:0007669"/>
    <property type="project" value="UniProtKB-SubCell"/>
</dbReference>
<dbReference type="GO" id="GO:1904680">
    <property type="term" value="F:peptide transmembrane transporter activity"/>
    <property type="evidence" value="ECO:0007669"/>
    <property type="project" value="TreeGrafter"/>
</dbReference>
<dbReference type="GO" id="GO:0043190">
    <property type="term" value="C:ATP-binding cassette (ABC) transporter complex"/>
    <property type="evidence" value="ECO:0007669"/>
    <property type="project" value="InterPro"/>
</dbReference>
<dbReference type="InterPro" id="IPR039424">
    <property type="entry name" value="SBP_5"/>
</dbReference>
<feature type="chain" id="PRO_5014400452" evidence="5">
    <location>
        <begin position="26"/>
        <end position="508"/>
    </location>
</feature>
<comment type="subcellular location">
    <subcellularLocation>
        <location evidence="1">Cell envelope</location>
    </subcellularLocation>
</comment>
<accession>A0A2J8B3S9</accession>
<dbReference type="SUPFAM" id="SSF53850">
    <property type="entry name" value="Periplasmic binding protein-like II"/>
    <property type="match status" value="1"/>
</dbReference>
<dbReference type="AlphaFoldDB" id="A0A2J8B3S9"/>